<evidence type="ECO:0000313" key="2">
    <source>
        <dbReference type="EMBL" id="GLH96312.1"/>
    </source>
</evidence>
<dbReference type="InterPro" id="IPR011944">
    <property type="entry name" value="Steroid_delta5-4_isomerase"/>
</dbReference>
<dbReference type="EMBL" id="BSDI01000007">
    <property type="protein sequence ID" value="GLH96312.1"/>
    <property type="molecule type" value="Genomic_DNA"/>
</dbReference>
<sequence length="143" mass="15979">MDIQVFGANGGQQADVDAIVQLVAEVERAQQNELPTEFMSLFRKQDPVWTTAHGKRLSGWDNISEFTHKVLPGAMRQSTARYEVVRVLFVRPDVAVVNVHQRPVTLDGEPIDSQPEGRPLYVLSKEDGRWFIAAAQNTQVHAG</sequence>
<evidence type="ECO:0000313" key="3">
    <source>
        <dbReference type="Proteomes" id="UP001144280"/>
    </source>
</evidence>
<proteinExistence type="predicted"/>
<comment type="caution">
    <text evidence="2">The sequence shown here is derived from an EMBL/GenBank/DDBJ whole genome shotgun (WGS) entry which is preliminary data.</text>
</comment>
<name>A0ABQ5QR20_9ACTN</name>
<dbReference type="RefSeq" id="WP_281893505.1">
    <property type="nucleotide sequence ID" value="NZ_BSDI01000007.1"/>
</dbReference>
<gene>
    <name evidence="2" type="ORF">Pa4123_15860</name>
</gene>
<protein>
    <recommendedName>
        <fullName evidence="1">DUF4440 domain-containing protein</fullName>
    </recommendedName>
</protein>
<dbReference type="NCBIfam" id="TIGR02246">
    <property type="entry name" value="SgcJ/EcaC family oxidoreductase"/>
    <property type="match status" value="1"/>
</dbReference>
<dbReference type="InterPro" id="IPR032710">
    <property type="entry name" value="NTF2-like_dom_sf"/>
</dbReference>
<accession>A0ABQ5QR20</accession>
<dbReference type="Gene3D" id="3.10.450.50">
    <property type="match status" value="1"/>
</dbReference>
<evidence type="ECO:0000259" key="1">
    <source>
        <dbReference type="Pfam" id="PF14534"/>
    </source>
</evidence>
<keyword evidence="3" id="KW-1185">Reference proteome</keyword>
<dbReference type="SUPFAM" id="SSF54427">
    <property type="entry name" value="NTF2-like"/>
    <property type="match status" value="1"/>
</dbReference>
<organism evidence="2 3">
    <name type="scientific">Phytohabitans aurantiacus</name>
    <dbReference type="NCBI Taxonomy" id="3016789"/>
    <lineage>
        <taxon>Bacteria</taxon>
        <taxon>Bacillati</taxon>
        <taxon>Actinomycetota</taxon>
        <taxon>Actinomycetes</taxon>
        <taxon>Micromonosporales</taxon>
        <taxon>Micromonosporaceae</taxon>
    </lineage>
</organism>
<reference evidence="2" key="1">
    <citation type="submission" date="2022-12" db="EMBL/GenBank/DDBJ databases">
        <title>New Phytohabitans aurantiacus sp. RD004123 nov., an actinomycete isolated from soil.</title>
        <authorList>
            <person name="Triningsih D.W."/>
            <person name="Harunari E."/>
            <person name="Igarashi Y."/>
        </authorList>
    </citation>
    <scope>NUCLEOTIDE SEQUENCE</scope>
    <source>
        <strain evidence="2">RD004123</strain>
    </source>
</reference>
<dbReference type="Pfam" id="PF14534">
    <property type="entry name" value="DUF4440"/>
    <property type="match status" value="1"/>
</dbReference>
<feature type="domain" description="DUF4440" evidence="1">
    <location>
        <begin position="19"/>
        <end position="130"/>
    </location>
</feature>
<dbReference type="InterPro" id="IPR027843">
    <property type="entry name" value="DUF4440"/>
</dbReference>
<dbReference type="Proteomes" id="UP001144280">
    <property type="component" value="Unassembled WGS sequence"/>
</dbReference>